<accession>A0A0F8Y550</accession>
<sequence>DVSGNAYIFDELTAYRDGEISSFNNKLWNAIHNSDIDFILGKMNIVLTNYTTTTVSQIASGSWAEINGRKYIITSNLNITGVTVNTTWYDILLTPDNGGFTASYIARGTGTWSDSKRGLYSGNNRVVACVKRSTSSSIWINKNVLEISNRSCKIKMETGDWDMDITAQITVAHGLGAYNKIRSVSAMIRLDSDTSAYSLNTYSETGTTAESINVSDTLVILRRSTNGIFDNSNYNLTPYNRGIIAIDYEV</sequence>
<organism evidence="1">
    <name type="scientific">marine sediment metagenome</name>
    <dbReference type="NCBI Taxonomy" id="412755"/>
    <lineage>
        <taxon>unclassified sequences</taxon>
        <taxon>metagenomes</taxon>
        <taxon>ecological metagenomes</taxon>
    </lineage>
</organism>
<dbReference type="EMBL" id="LAZR01068620">
    <property type="protein sequence ID" value="KKK49299.1"/>
    <property type="molecule type" value="Genomic_DNA"/>
</dbReference>
<evidence type="ECO:0000313" key="1">
    <source>
        <dbReference type="EMBL" id="KKK49299.1"/>
    </source>
</evidence>
<proteinExistence type="predicted"/>
<gene>
    <name evidence="1" type="ORF">LCGC14_3136470</name>
</gene>
<comment type="caution">
    <text evidence="1">The sequence shown here is derived from an EMBL/GenBank/DDBJ whole genome shotgun (WGS) entry which is preliminary data.</text>
</comment>
<reference evidence="1" key="1">
    <citation type="journal article" date="2015" name="Nature">
        <title>Complex archaea that bridge the gap between prokaryotes and eukaryotes.</title>
        <authorList>
            <person name="Spang A."/>
            <person name="Saw J.H."/>
            <person name="Jorgensen S.L."/>
            <person name="Zaremba-Niedzwiedzka K."/>
            <person name="Martijn J."/>
            <person name="Lind A.E."/>
            <person name="van Eijk R."/>
            <person name="Schleper C."/>
            <person name="Guy L."/>
            <person name="Ettema T.J."/>
        </authorList>
    </citation>
    <scope>NUCLEOTIDE SEQUENCE</scope>
</reference>
<protein>
    <submittedName>
        <fullName evidence="1">Uncharacterized protein</fullName>
    </submittedName>
</protein>
<feature type="non-terminal residue" evidence="1">
    <location>
        <position position="1"/>
    </location>
</feature>
<dbReference type="AlphaFoldDB" id="A0A0F8Y550"/>
<name>A0A0F8Y550_9ZZZZ</name>